<dbReference type="AlphaFoldDB" id="A0A1B8R3R2"/>
<feature type="region of interest" description="Disordered" evidence="1">
    <location>
        <begin position="94"/>
        <end position="145"/>
    </location>
</feature>
<feature type="compositionally biased region" description="Basic and acidic residues" evidence="1">
    <location>
        <begin position="131"/>
        <end position="140"/>
    </location>
</feature>
<dbReference type="EMBL" id="KX491682">
    <property type="protein sequence ID" value="AOO94046.1"/>
    <property type="molecule type" value="Genomic_DNA"/>
</dbReference>
<reference evidence="2" key="1">
    <citation type="journal article" date="2015" name="BMC Genomics">
        <title>Transcriptome profiling of a Rhizobium leguminosarum bv. trifolii rosR mutant reveals the role of the transcriptional regulator RosR in motility, synthesis of cell-surface components, and other cellular processes.</title>
        <authorList>
            <person name="Rachwal K."/>
            <person name="Matczynska E."/>
            <person name="Janczarek M."/>
        </authorList>
    </citation>
    <scope>NUCLEOTIDE SEQUENCE</scope>
    <source>
        <strain evidence="2">Rt24.2</strain>
    </source>
</reference>
<reference evidence="2" key="2">
    <citation type="journal article" date="2016" name="Front. Microbiol.">
        <title>The Regulatory Protein RosR Affects Rhizobium leguminosarum bv. trifolii Protein Profiles, Cell Surface Properties, and Symbiosis with Clover.</title>
        <authorList>
            <person name="Rachwal K."/>
            <person name="Boguszewska A."/>
            <person name="Kopcinska J."/>
            <person name="Karas M."/>
            <person name="Tchorzewski M."/>
            <person name="Janczarek M."/>
        </authorList>
    </citation>
    <scope>NUCLEOTIDE SEQUENCE</scope>
    <source>
        <strain evidence="2">Rt24.2</strain>
    </source>
</reference>
<sequence>METPDINCGKISDRSFDCRALTDDICTESAFPLFAIAQVNSDDRRASGRRRGQERTSTSATAGIAKVAKLRTTRWIDLTQAEDELVTVAYEAGKPSRKAARPQKTIEGLPRSHSGRGISSEIWPWRGSGESQREGGEGKSTKGKRTVCSDWFNSCEIYGAARWSARPALRGASG</sequence>
<accession>A0A1B8R3R2</accession>
<organism evidence="2">
    <name type="scientific">Rhizobium leguminosarum bv. trifolii</name>
    <dbReference type="NCBI Taxonomy" id="386"/>
    <lineage>
        <taxon>Bacteria</taxon>
        <taxon>Pseudomonadati</taxon>
        <taxon>Pseudomonadota</taxon>
        <taxon>Alphaproteobacteria</taxon>
        <taxon>Hyphomicrobiales</taxon>
        <taxon>Rhizobiaceae</taxon>
        <taxon>Rhizobium/Agrobacterium group</taxon>
        <taxon>Rhizobium</taxon>
    </lineage>
</organism>
<proteinExistence type="predicted"/>
<evidence type="ECO:0000313" key="2">
    <source>
        <dbReference type="EMBL" id="AOO94046.1"/>
    </source>
</evidence>
<evidence type="ECO:0000256" key="1">
    <source>
        <dbReference type="SAM" id="MobiDB-lite"/>
    </source>
</evidence>
<protein>
    <submittedName>
        <fullName evidence="2">Uncharacterized protein</fullName>
    </submittedName>
</protein>
<name>A0A1B8R3R2_RHILT</name>